<dbReference type="Pfam" id="PF01965">
    <property type="entry name" value="DJ-1_PfpI"/>
    <property type="match status" value="1"/>
</dbReference>
<dbReference type="PANTHER" id="PTHR43130:SF7">
    <property type="entry name" value="DJ-1_PFPI DOMAIN-CONTAINING PROTEIN"/>
    <property type="match status" value="1"/>
</dbReference>
<sequence>MSDPTKPIEFGVLLPHKYQLLDAIGPTDFINNLSYGNLSGFDFVTVPEAILKKAPIINWHWISAVGDLKPVTASIGPPFTPTATFESAPQLDYLLCPGPDPTLLLSDEAKAWIKGQFPGLKGLLTVCTGSMFLAQTGLLDGVQAATNKFALKAIVDEGKYDQFSKVKWVPDSRFVKDGKIWTAAGITAGIDLGAEFSRVHFDNDLVTMNELGAEYQPLPAKPDAFAYILQGVRL</sequence>
<dbReference type="PANTHER" id="PTHR43130">
    <property type="entry name" value="ARAC-FAMILY TRANSCRIPTIONAL REGULATOR"/>
    <property type="match status" value="1"/>
</dbReference>
<dbReference type="EMBL" id="QPFP01000455">
    <property type="protein sequence ID" value="TEB11086.1"/>
    <property type="molecule type" value="Genomic_DNA"/>
</dbReference>
<accession>A0A4Y7RQJ1</accession>
<dbReference type="STRING" id="71717.A0A4Y7RQJ1"/>
<reference evidence="2 3" key="1">
    <citation type="journal article" date="2019" name="Nat. Ecol. Evol.">
        <title>Megaphylogeny resolves global patterns of mushroom evolution.</title>
        <authorList>
            <person name="Varga T."/>
            <person name="Krizsan K."/>
            <person name="Foldi C."/>
            <person name="Dima B."/>
            <person name="Sanchez-Garcia M."/>
            <person name="Sanchez-Ramirez S."/>
            <person name="Szollosi G.J."/>
            <person name="Szarkandi J.G."/>
            <person name="Papp V."/>
            <person name="Albert L."/>
            <person name="Andreopoulos W."/>
            <person name="Angelini C."/>
            <person name="Antonin V."/>
            <person name="Barry K.W."/>
            <person name="Bougher N.L."/>
            <person name="Buchanan P."/>
            <person name="Buyck B."/>
            <person name="Bense V."/>
            <person name="Catcheside P."/>
            <person name="Chovatia M."/>
            <person name="Cooper J."/>
            <person name="Damon W."/>
            <person name="Desjardin D."/>
            <person name="Finy P."/>
            <person name="Geml J."/>
            <person name="Haridas S."/>
            <person name="Hughes K."/>
            <person name="Justo A."/>
            <person name="Karasinski D."/>
            <person name="Kautmanova I."/>
            <person name="Kiss B."/>
            <person name="Kocsube S."/>
            <person name="Kotiranta H."/>
            <person name="LaButti K.M."/>
            <person name="Lechner B.E."/>
            <person name="Liimatainen K."/>
            <person name="Lipzen A."/>
            <person name="Lukacs Z."/>
            <person name="Mihaltcheva S."/>
            <person name="Morgado L.N."/>
            <person name="Niskanen T."/>
            <person name="Noordeloos M.E."/>
            <person name="Ohm R.A."/>
            <person name="Ortiz-Santana B."/>
            <person name="Ovrebo C."/>
            <person name="Racz N."/>
            <person name="Riley R."/>
            <person name="Savchenko A."/>
            <person name="Shiryaev A."/>
            <person name="Soop K."/>
            <person name="Spirin V."/>
            <person name="Szebenyi C."/>
            <person name="Tomsovsky M."/>
            <person name="Tulloss R.E."/>
            <person name="Uehling J."/>
            <person name="Grigoriev I.V."/>
            <person name="Vagvolgyi C."/>
            <person name="Papp T."/>
            <person name="Martin F.M."/>
            <person name="Miettinen O."/>
            <person name="Hibbett D.S."/>
            <person name="Nagy L.G."/>
        </authorList>
    </citation>
    <scope>NUCLEOTIDE SEQUENCE [LARGE SCALE GENOMIC DNA]</scope>
    <source>
        <strain evidence="2 3">FP101781</strain>
    </source>
</reference>
<dbReference type="OrthoDB" id="543156at2759"/>
<keyword evidence="3" id="KW-1185">Reference proteome</keyword>
<dbReference type="InterPro" id="IPR002818">
    <property type="entry name" value="DJ-1/PfpI"/>
</dbReference>
<evidence type="ECO:0000259" key="1">
    <source>
        <dbReference type="Pfam" id="PF01965"/>
    </source>
</evidence>
<dbReference type="Gene3D" id="3.40.50.880">
    <property type="match status" value="1"/>
</dbReference>
<feature type="domain" description="DJ-1/PfpI" evidence="1">
    <location>
        <begin position="62"/>
        <end position="196"/>
    </location>
</feature>
<dbReference type="AlphaFoldDB" id="A0A4Y7RQJ1"/>
<dbReference type="InterPro" id="IPR052158">
    <property type="entry name" value="INH-QAR"/>
</dbReference>
<proteinExistence type="predicted"/>
<dbReference type="SUPFAM" id="SSF52317">
    <property type="entry name" value="Class I glutamine amidotransferase-like"/>
    <property type="match status" value="1"/>
</dbReference>
<organism evidence="2 3">
    <name type="scientific">Coprinellus micaceus</name>
    <name type="common">Glistening ink-cap mushroom</name>
    <name type="synonym">Coprinus micaceus</name>
    <dbReference type="NCBI Taxonomy" id="71717"/>
    <lineage>
        <taxon>Eukaryota</taxon>
        <taxon>Fungi</taxon>
        <taxon>Dikarya</taxon>
        <taxon>Basidiomycota</taxon>
        <taxon>Agaricomycotina</taxon>
        <taxon>Agaricomycetes</taxon>
        <taxon>Agaricomycetidae</taxon>
        <taxon>Agaricales</taxon>
        <taxon>Agaricineae</taxon>
        <taxon>Psathyrellaceae</taxon>
        <taxon>Coprinellus</taxon>
    </lineage>
</organism>
<protein>
    <submittedName>
        <fullName evidence="2">ThiJ/PfpI</fullName>
    </submittedName>
</protein>
<evidence type="ECO:0000313" key="2">
    <source>
        <dbReference type="EMBL" id="TEB11086.1"/>
    </source>
</evidence>
<gene>
    <name evidence="2" type="ORF">FA13DRAFT_1652998</name>
</gene>
<dbReference type="InterPro" id="IPR029062">
    <property type="entry name" value="Class_I_gatase-like"/>
</dbReference>
<comment type="caution">
    <text evidence="2">The sequence shown here is derived from an EMBL/GenBank/DDBJ whole genome shotgun (WGS) entry which is preliminary data.</text>
</comment>
<evidence type="ECO:0000313" key="3">
    <source>
        <dbReference type="Proteomes" id="UP000298030"/>
    </source>
</evidence>
<dbReference type="Proteomes" id="UP000298030">
    <property type="component" value="Unassembled WGS sequence"/>
</dbReference>
<name>A0A4Y7RQJ1_COPMI</name>